<dbReference type="Gene3D" id="2.40.128.720">
    <property type="match status" value="1"/>
</dbReference>
<proteinExistence type="predicted"/>
<gene>
    <name evidence="1" type="ORF">S01H4_40033</name>
</gene>
<dbReference type="AlphaFoldDB" id="X1C6T5"/>
<organism evidence="1">
    <name type="scientific">marine sediment metagenome</name>
    <dbReference type="NCBI Taxonomy" id="412755"/>
    <lineage>
        <taxon>unclassified sequences</taxon>
        <taxon>metagenomes</taxon>
        <taxon>ecological metagenomes</taxon>
    </lineage>
</organism>
<dbReference type="EMBL" id="BART01021760">
    <property type="protein sequence ID" value="GAH03786.1"/>
    <property type="molecule type" value="Genomic_DNA"/>
</dbReference>
<name>X1C6T5_9ZZZZ</name>
<feature type="non-terminal residue" evidence="1">
    <location>
        <position position="1"/>
    </location>
</feature>
<protein>
    <submittedName>
        <fullName evidence="1">Uncharacterized protein</fullName>
    </submittedName>
</protein>
<sequence length="36" mass="4638">LSWNDSYWDNFFNSIYTYNGNNYLIEEIFQFWDDFR</sequence>
<accession>X1C6T5</accession>
<comment type="caution">
    <text evidence="1">The sequence shown here is derived from an EMBL/GenBank/DDBJ whole genome shotgun (WGS) entry which is preliminary data.</text>
</comment>
<evidence type="ECO:0000313" key="1">
    <source>
        <dbReference type="EMBL" id="GAH03786.1"/>
    </source>
</evidence>
<reference evidence="1" key="1">
    <citation type="journal article" date="2014" name="Front. Microbiol.">
        <title>High frequency of phylogenetically diverse reductive dehalogenase-homologous genes in deep subseafloor sedimentary metagenomes.</title>
        <authorList>
            <person name="Kawai M."/>
            <person name="Futagami T."/>
            <person name="Toyoda A."/>
            <person name="Takaki Y."/>
            <person name="Nishi S."/>
            <person name="Hori S."/>
            <person name="Arai W."/>
            <person name="Tsubouchi T."/>
            <person name="Morono Y."/>
            <person name="Uchiyama I."/>
            <person name="Ito T."/>
            <person name="Fujiyama A."/>
            <person name="Inagaki F."/>
            <person name="Takami H."/>
        </authorList>
    </citation>
    <scope>NUCLEOTIDE SEQUENCE</scope>
    <source>
        <strain evidence="1">Expedition CK06-06</strain>
    </source>
</reference>